<dbReference type="SMART" id="SM00257">
    <property type="entry name" value="LysM"/>
    <property type="match status" value="3"/>
</dbReference>
<feature type="domain" description="LysM" evidence="9">
    <location>
        <begin position="86"/>
        <end position="129"/>
    </location>
</feature>
<protein>
    <submittedName>
        <fullName evidence="11">LysM peptidoglycan-binding domain-containing protein</fullName>
    </submittedName>
</protein>
<comment type="caution">
    <text evidence="11">The sequence shown here is derived from an EMBL/GenBank/DDBJ whole genome shotgun (WGS) entry which is preliminary data.</text>
</comment>
<dbReference type="Proteomes" id="UP001596505">
    <property type="component" value="Unassembled WGS sequence"/>
</dbReference>
<dbReference type="PROSITE" id="PS51935">
    <property type="entry name" value="NLPC_P60"/>
    <property type="match status" value="1"/>
</dbReference>
<keyword evidence="5" id="KW-0378">Hydrolase</keyword>
<keyword evidence="3 8" id="KW-0732">Signal</keyword>
<evidence type="ECO:0000256" key="2">
    <source>
        <dbReference type="ARBA" id="ARBA00022670"/>
    </source>
</evidence>
<keyword evidence="4" id="KW-0677">Repeat</keyword>
<comment type="similarity">
    <text evidence="1">Belongs to the peptidase C40 family.</text>
</comment>
<sequence length="340" mass="36267">MKKTAAAVATMGLLGTVTFATSASAQTITIHKGDTLWDIAQRYHTTIDHLKAVNHLNSDRIYAGHTLNVPDDNKTSGNSFAGTDSSTYTVKSGDTLWGIAKSHGTTVSAIKSLNGLKGDTIYAGQHLKLSGTSGHSDNSSGSSSSSSNASTYTVKSGDTLWGIAKAHGTTVSQIKSLNGLKGDTIYVGQHLKLSGAASHSNSSSSSSHSASSHAHAESSASLNVDQLISDAKALMGTPYKWGGTSLSGFDCSGFIYYVLNEQMSYPRLTVAGYWDRMESVSSPQRGDFVYFQTYKKGPSHMGIYLGNNQFIHVSSTRGVEIQSLSNPYWHPRYLGAKRFN</sequence>
<dbReference type="Pfam" id="PF01476">
    <property type="entry name" value="LysM"/>
    <property type="match status" value="3"/>
</dbReference>
<keyword evidence="12" id="KW-1185">Reference proteome</keyword>
<reference evidence="12" key="1">
    <citation type="journal article" date="2019" name="Int. J. Syst. Evol. Microbiol.">
        <title>The Global Catalogue of Microorganisms (GCM) 10K type strain sequencing project: providing services to taxonomists for standard genome sequencing and annotation.</title>
        <authorList>
            <consortium name="The Broad Institute Genomics Platform"/>
            <consortium name="The Broad Institute Genome Sequencing Center for Infectious Disease"/>
            <person name="Wu L."/>
            <person name="Ma J."/>
        </authorList>
    </citation>
    <scope>NUCLEOTIDE SEQUENCE [LARGE SCALE GENOMIC DNA]</scope>
    <source>
        <strain evidence="12">CGMCC 1.16305</strain>
    </source>
</reference>
<evidence type="ECO:0000256" key="3">
    <source>
        <dbReference type="ARBA" id="ARBA00022729"/>
    </source>
</evidence>
<dbReference type="PROSITE" id="PS51782">
    <property type="entry name" value="LYSM"/>
    <property type="match status" value="3"/>
</dbReference>
<feature type="chain" id="PRO_5045968234" evidence="8">
    <location>
        <begin position="26"/>
        <end position="340"/>
    </location>
</feature>
<gene>
    <name evidence="11" type="ORF">ACFQRG_07750</name>
</gene>
<proteinExistence type="inferred from homology"/>
<feature type="compositionally biased region" description="Low complexity" evidence="7">
    <location>
        <begin position="131"/>
        <end position="150"/>
    </location>
</feature>
<dbReference type="Pfam" id="PF00877">
    <property type="entry name" value="NLPC_P60"/>
    <property type="match status" value="1"/>
</dbReference>
<dbReference type="PANTHER" id="PTHR47360">
    <property type="entry name" value="MUREIN DD-ENDOPEPTIDASE MEPS/MUREIN LD-CARBOXYPEPTIDASE"/>
    <property type="match status" value="1"/>
</dbReference>
<dbReference type="RefSeq" id="WP_380965288.1">
    <property type="nucleotide sequence ID" value="NZ_JBHTCO010000005.1"/>
</dbReference>
<dbReference type="CDD" id="cd00118">
    <property type="entry name" value="LysM"/>
    <property type="match status" value="3"/>
</dbReference>
<evidence type="ECO:0000256" key="8">
    <source>
        <dbReference type="SAM" id="SignalP"/>
    </source>
</evidence>
<dbReference type="Gene3D" id="3.10.350.10">
    <property type="entry name" value="LysM domain"/>
    <property type="match status" value="3"/>
</dbReference>
<evidence type="ECO:0000256" key="6">
    <source>
        <dbReference type="ARBA" id="ARBA00022807"/>
    </source>
</evidence>
<dbReference type="InterPro" id="IPR052062">
    <property type="entry name" value="Murein_DD/LD_carboxypeptidase"/>
</dbReference>
<name>A0ABW2Q086_9BACL</name>
<evidence type="ECO:0000313" key="12">
    <source>
        <dbReference type="Proteomes" id="UP001596505"/>
    </source>
</evidence>
<keyword evidence="2" id="KW-0645">Protease</keyword>
<dbReference type="Gene3D" id="3.90.1720.10">
    <property type="entry name" value="endopeptidase domain like (from Nostoc punctiforme)"/>
    <property type="match status" value="1"/>
</dbReference>
<dbReference type="SUPFAM" id="SSF54001">
    <property type="entry name" value="Cysteine proteinases"/>
    <property type="match status" value="1"/>
</dbReference>
<feature type="signal peptide" evidence="8">
    <location>
        <begin position="1"/>
        <end position="25"/>
    </location>
</feature>
<evidence type="ECO:0000259" key="10">
    <source>
        <dbReference type="PROSITE" id="PS51935"/>
    </source>
</evidence>
<feature type="domain" description="NlpC/P60" evidence="10">
    <location>
        <begin position="221"/>
        <end position="340"/>
    </location>
</feature>
<keyword evidence="6" id="KW-0788">Thiol protease</keyword>
<evidence type="ECO:0000256" key="1">
    <source>
        <dbReference type="ARBA" id="ARBA00007074"/>
    </source>
</evidence>
<feature type="domain" description="LysM" evidence="9">
    <location>
        <begin position="26"/>
        <end position="69"/>
    </location>
</feature>
<feature type="domain" description="LysM" evidence="9">
    <location>
        <begin position="150"/>
        <end position="193"/>
    </location>
</feature>
<accession>A0ABW2Q086</accession>
<dbReference type="InterPro" id="IPR018392">
    <property type="entry name" value="LysM"/>
</dbReference>
<organism evidence="11 12">
    <name type="scientific">Scopulibacillus cellulosilyticus</name>
    <dbReference type="NCBI Taxonomy" id="2665665"/>
    <lineage>
        <taxon>Bacteria</taxon>
        <taxon>Bacillati</taxon>
        <taxon>Bacillota</taxon>
        <taxon>Bacilli</taxon>
        <taxon>Bacillales</taxon>
        <taxon>Sporolactobacillaceae</taxon>
        <taxon>Scopulibacillus</taxon>
    </lineage>
</organism>
<evidence type="ECO:0000256" key="4">
    <source>
        <dbReference type="ARBA" id="ARBA00022737"/>
    </source>
</evidence>
<dbReference type="InterPro" id="IPR000064">
    <property type="entry name" value="NLP_P60_dom"/>
</dbReference>
<dbReference type="InterPro" id="IPR038765">
    <property type="entry name" value="Papain-like_cys_pep_sf"/>
</dbReference>
<dbReference type="EMBL" id="JBHTCO010000005">
    <property type="protein sequence ID" value="MFC7392881.1"/>
    <property type="molecule type" value="Genomic_DNA"/>
</dbReference>
<evidence type="ECO:0000256" key="5">
    <source>
        <dbReference type="ARBA" id="ARBA00022801"/>
    </source>
</evidence>
<dbReference type="InterPro" id="IPR036779">
    <property type="entry name" value="LysM_dom_sf"/>
</dbReference>
<feature type="region of interest" description="Disordered" evidence="7">
    <location>
        <begin position="131"/>
        <end position="151"/>
    </location>
</feature>
<evidence type="ECO:0000259" key="9">
    <source>
        <dbReference type="PROSITE" id="PS51782"/>
    </source>
</evidence>
<evidence type="ECO:0000313" key="11">
    <source>
        <dbReference type="EMBL" id="MFC7392881.1"/>
    </source>
</evidence>
<evidence type="ECO:0000256" key="7">
    <source>
        <dbReference type="SAM" id="MobiDB-lite"/>
    </source>
</evidence>
<dbReference type="SUPFAM" id="SSF54106">
    <property type="entry name" value="LysM domain"/>
    <property type="match status" value="3"/>
</dbReference>
<dbReference type="PANTHER" id="PTHR47360:SF1">
    <property type="entry name" value="ENDOPEPTIDASE NLPC-RELATED"/>
    <property type="match status" value="1"/>
</dbReference>